<keyword evidence="5 8" id="KW-1133">Transmembrane helix</keyword>
<evidence type="ECO:0000256" key="1">
    <source>
        <dbReference type="ARBA" id="ARBA00004167"/>
    </source>
</evidence>
<dbReference type="RefSeq" id="WP_238018876.1">
    <property type="nucleotide sequence ID" value="NZ_JAIFZM010000004.1"/>
</dbReference>
<proteinExistence type="predicted"/>
<feature type="transmembrane region" description="Helical" evidence="8">
    <location>
        <begin position="12"/>
        <end position="33"/>
    </location>
</feature>
<evidence type="ECO:0000256" key="5">
    <source>
        <dbReference type="ARBA" id="ARBA00022989"/>
    </source>
</evidence>
<evidence type="ECO:0000313" key="10">
    <source>
        <dbReference type="Proteomes" id="UP001199631"/>
    </source>
</evidence>
<dbReference type="GO" id="GO:0016020">
    <property type="term" value="C:membrane"/>
    <property type="evidence" value="ECO:0007669"/>
    <property type="project" value="UniProtKB-SubCell"/>
</dbReference>
<dbReference type="Gene3D" id="3.30.700.10">
    <property type="entry name" value="Glycoprotein, Type 4 Pilin"/>
    <property type="match status" value="1"/>
</dbReference>
<dbReference type="GO" id="GO:0015627">
    <property type="term" value="C:type II protein secretion system complex"/>
    <property type="evidence" value="ECO:0007669"/>
    <property type="project" value="InterPro"/>
</dbReference>
<dbReference type="InterPro" id="IPR016785">
    <property type="entry name" value="ComGD"/>
</dbReference>
<dbReference type="GO" id="GO:0030420">
    <property type="term" value="P:establishment of competence for transformation"/>
    <property type="evidence" value="ECO:0007669"/>
    <property type="project" value="UniProtKB-KW"/>
</dbReference>
<evidence type="ECO:0000256" key="3">
    <source>
        <dbReference type="ARBA" id="ARBA00022481"/>
    </source>
</evidence>
<evidence type="ECO:0000256" key="7">
    <source>
        <dbReference type="ARBA" id="ARBA00023287"/>
    </source>
</evidence>
<name>A0AAW5B585_9BACI</name>
<sequence>MKEDGFTLIEMLMVLGIISTLVLLAFPLQFNVLKEQEEKQFLKTLASDVLYIQQRSTLTSGMNRITFNENSYRIIVDGRPSMNRAYPKGLTIDTRTDRNITFNYNGNIKNPRTLYLVSSLNSYRMVFPFGKGRFYLERQ</sequence>
<dbReference type="PRINTS" id="PR00885">
    <property type="entry name" value="BCTERIALGSPH"/>
</dbReference>
<comment type="subcellular location">
    <subcellularLocation>
        <location evidence="2">Cell surface</location>
    </subcellularLocation>
    <subcellularLocation>
        <location evidence="1">Membrane</location>
        <topology evidence="1">Single-pass membrane protein</topology>
    </subcellularLocation>
</comment>
<dbReference type="InterPro" id="IPR012902">
    <property type="entry name" value="N_methyl_site"/>
</dbReference>
<accession>A0AAW5B585</accession>
<dbReference type="NCBIfam" id="TIGR02532">
    <property type="entry name" value="IV_pilin_GFxxxE"/>
    <property type="match status" value="1"/>
</dbReference>
<organism evidence="9 10">
    <name type="scientific">Oceanobacillus jordanicus</name>
    <dbReference type="NCBI Taxonomy" id="2867266"/>
    <lineage>
        <taxon>Bacteria</taxon>
        <taxon>Bacillati</taxon>
        <taxon>Bacillota</taxon>
        <taxon>Bacilli</taxon>
        <taxon>Bacillales</taxon>
        <taxon>Bacillaceae</taxon>
        <taxon>Oceanobacillus</taxon>
    </lineage>
</organism>
<dbReference type="GO" id="GO:0015628">
    <property type="term" value="P:protein secretion by the type II secretion system"/>
    <property type="evidence" value="ECO:0007669"/>
    <property type="project" value="InterPro"/>
</dbReference>
<reference evidence="9 10" key="1">
    <citation type="journal article" date="2022" name="Evol. Bioinform. Online">
        <title>Draft Genome Sequence of Oceanobacillus jordanicus Strain GSFE11, a Halotolerant Plant Growth-Promoting Bacterial Endophyte Isolated From the Jordan Valley.</title>
        <authorList>
            <person name="Alhindi T."/>
            <person name="Albdaiwi R."/>
        </authorList>
    </citation>
    <scope>NUCLEOTIDE SEQUENCE [LARGE SCALE GENOMIC DNA]</scope>
    <source>
        <strain evidence="9 10">GSFE11</strain>
    </source>
</reference>
<keyword evidence="7" id="KW-0178">Competence</keyword>
<dbReference type="NCBIfam" id="NF040982">
    <property type="entry name" value="ComGD"/>
    <property type="match status" value="1"/>
</dbReference>
<keyword evidence="6 8" id="KW-0472">Membrane</keyword>
<evidence type="ECO:0000256" key="6">
    <source>
        <dbReference type="ARBA" id="ARBA00023136"/>
    </source>
</evidence>
<dbReference type="InterPro" id="IPR045584">
    <property type="entry name" value="Pilin-like"/>
</dbReference>
<dbReference type="PIRSF" id="PIRSF021292">
    <property type="entry name" value="Competence_ComGD"/>
    <property type="match status" value="1"/>
</dbReference>
<gene>
    <name evidence="9" type="ORF">K3T81_06100</name>
</gene>
<protein>
    <submittedName>
        <fullName evidence="9">Prepilin-type N-terminal cleavage/methylation domain-containing protein</fullName>
    </submittedName>
</protein>
<evidence type="ECO:0000313" key="9">
    <source>
        <dbReference type="EMBL" id="MCG3418713.1"/>
    </source>
</evidence>
<evidence type="ECO:0000256" key="2">
    <source>
        <dbReference type="ARBA" id="ARBA00004241"/>
    </source>
</evidence>
<dbReference type="SUPFAM" id="SSF54523">
    <property type="entry name" value="Pili subunits"/>
    <property type="match status" value="1"/>
</dbReference>
<dbReference type="AlphaFoldDB" id="A0AAW5B585"/>
<keyword evidence="10" id="KW-1185">Reference proteome</keyword>
<dbReference type="InterPro" id="IPR002416">
    <property type="entry name" value="T2SS_protein-GspH"/>
</dbReference>
<evidence type="ECO:0000256" key="8">
    <source>
        <dbReference type="SAM" id="Phobius"/>
    </source>
</evidence>
<dbReference type="GO" id="GO:0009986">
    <property type="term" value="C:cell surface"/>
    <property type="evidence" value="ECO:0007669"/>
    <property type="project" value="UniProtKB-SubCell"/>
</dbReference>
<dbReference type="Proteomes" id="UP001199631">
    <property type="component" value="Unassembled WGS sequence"/>
</dbReference>
<evidence type="ECO:0000256" key="4">
    <source>
        <dbReference type="ARBA" id="ARBA00022692"/>
    </source>
</evidence>
<comment type="caution">
    <text evidence="9">The sequence shown here is derived from an EMBL/GenBank/DDBJ whole genome shotgun (WGS) entry which is preliminary data.</text>
</comment>
<keyword evidence="4 8" id="KW-0812">Transmembrane</keyword>
<keyword evidence="3" id="KW-0488">Methylation</keyword>
<dbReference type="Pfam" id="PF07963">
    <property type="entry name" value="N_methyl"/>
    <property type="match status" value="1"/>
</dbReference>
<dbReference type="EMBL" id="JAIFZM010000004">
    <property type="protein sequence ID" value="MCG3418713.1"/>
    <property type="molecule type" value="Genomic_DNA"/>
</dbReference>